<gene>
    <name evidence="1" type="ORF">LCGC14_2743640</name>
</gene>
<proteinExistence type="predicted"/>
<organism evidence="1">
    <name type="scientific">marine sediment metagenome</name>
    <dbReference type="NCBI Taxonomy" id="412755"/>
    <lineage>
        <taxon>unclassified sequences</taxon>
        <taxon>metagenomes</taxon>
        <taxon>ecological metagenomes</taxon>
    </lineage>
</organism>
<comment type="caution">
    <text evidence="1">The sequence shown here is derived from an EMBL/GenBank/DDBJ whole genome shotgun (WGS) entry which is preliminary data.</text>
</comment>
<sequence>MAVAEMIEAPTKIVMRTIASTTAVPYGTLMKLEDENTVVVSAANSDPFGGICTFEKLATDTDILKIPCAMDGVWDIDTTAAAITAGAIVSIGGANTVAVTTGTADQIVGSNVGQAEETRDTDNRVQVRLRG</sequence>
<protein>
    <submittedName>
        <fullName evidence="1">Uncharacterized protein</fullName>
    </submittedName>
</protein>
<dbReference type="EMBL" id="LAZR01049972">
    <property type="protein sequence ID" value="KKK88391.1"/>
    <property type="molecule type" value="Genomic_DNA"/>
</dbReference>
<reference evidence="1" key="1">
    <citation type="journal article" date="2015" name="Nature">
        <title>Complex archaea that bridge the gap between prokaryotes and eukaryotes.</title>
        <authorList>
            <person name="Spang A."/>
            <person name="Saw J.H."/>
            <person name="Jorgensen S.L."/>
            <person name="Zaremba-Niedzwiedzka K."/>
            <person name="Martijn J."/>
            <person name="Lind A.E."/>
            <person name="van Eijk R."/>
            <person name="Schleper C."/>
            <person name="Guy L."/>
            <person name="Ettema T.J."/>
        </authorList>
    </citation>
    <scope>NUCLEOTIDE SEQUENCE</scope>
</reference>
<dbReference type="AlphaFoldDB" id="A0A0F9BVH4"/>
<name>A0A0F9BVH4_9ZZZZ</name>
<accession>A0A0F9BVH4</accession>
<evidence type="ECO:0000313" key="1">
    <source>
        <dbReference type="EMBL" id="KKK88391.1"/>
    </source>
</evidence>